<protein>
    <recommendedName>
        <fullName evidence="2">Sucrose synthase N-terminal domain-containing protein</fullName>
    </recommendedName>
</protein>
<dbReference type="InterPro" id="IPR056735">
    <property type="entry name" value="SUS_N"/>
</dbReference>
<keyword evidence="1" id="KW-0732">Signal</keyword>
<dbReference type="AlphaFoldDB" id="A0A6N2LHH0"/>
<feature type="chain" id="PRO_5026732956" description="Sucrose synthase N-terminal domain-containing protein" evidence="1">
    <location>
        <begin position="22"/>
        <end position="100"/>
    </location>
</feature>
<evidence type="ECO:0000259" key="2">
    <source>
        <dbReference type="Pfam" id="PF24861"/>
    </source>
</evidence>
<dbReference type="Gene3D" id="3.10.450.330">
    <property type="match status" value="1"/>
</dbReference>
<dbReference type="EMBL" id="CAADRP010001547">
    <property type="protein sequence ID" value="VFU40546.1"/>
    <property type="molecule type" value="Genomic_DNA"/>
</dbReference>
<gene>
    <name evidence="3" type="ORF">SVIM_LOCUS233239</name>
</gene>
<reference evidence="3" key="1">
    <citation type="submission" date="2019-03" db="EMBL/GenBank/DDBJ databases">
        <authorList>
            <person name="Mank J."/>
            <person name="Almeida P."/>
        </authorList>
    </citation>
    <scope>NUCLEOTIDE SEQUENCE</scope>
    <source>
        <strain evidence="3">78183</strain>
    </source>
</reference>
<name>A0A6N2LHH0_SALVM</name>
<evidence type="ECO:0000313" key="3">
    <source>
        <dbReference type="EMBL" id="VFU40546.1"/>
    </source>
</evidence>
<feature type="domain" description="Sucrose synthase N-terminal" evidence="2">
    <location>
        <begin position="36"/>
        <end position="83"/>
    </location>
</feature>
<organism evidence="3">
    <name type="scientific">Salix viminalis</name>
    <name type="common">Common osier</name>
    <name type="synonym">Basket willow</name>
    <dbReference type="NCBI Taxonomy" id="40686"/>
    <lineage>
        <taxon>Eukaryota</taxon>
        <taxon>Viridiplantae</taxon>
        <taxon>Streptophyta</taxon>
        <taxon>Embryophyta</taxon>
        <taxon>Tracheophyta</taxon>
        <taxon>Spermatophyta</taxon>
        <taxon>Magnoliopsida</taxon>
        <taxon>eudicotyledons</taxon>
        <taxon>Gunneridae</taxon>
        <taxon>Pentapetalae</taxon>
        <taxon>rosids</taxon>
        <taxon>fabids</taxon>
        <taxon>Malpighiales</taxon>
        <taxon>Salicaceae</taxon>
        <taxon>Saliceae</taxon>
        <taxon>Salix</taxon>
    </lineage>
</organism>
<accession>A0A6N2LHH0</accession>
<dbReference type="Pfam" id="PF24861">
    <property type="entry name" value="SUS_N"/>
    <property type="match status" value="1"/>
</dbReference>
<feature type="signal peptide" evidence="1">
    <location>
        <begin position="1"/>
        <end position="21"/>
    </location>
</feature>
<proteinExistence type="predicted"/>
<evidence type="ECO:0000256" key="1">
    <source>
        <dbReference type="SAM" id="SignalP"/>
    </source>
</evidence>
<sequence>MSHRRKIQELWLLLLVSKAFVNVWMRPSRLIATKLIEGKGKGILQHHHIIAEFEAISEEIRNKLAGGAFSEVLRSTQQLFCLHGLLLLCAQGLVSGSTSG</sequence>